<protein>
    <submittedName>
        <fullName evidence="1">Uncharacterized protein</fullName>
    </submittedName>
</protein>
<reference evidence="1 2" key="1">
    <citation type="journal article" date="2019" name="Sci. Rep.">
        <title>Orb-weaving spider Araneus ventricosus genome elucidates the spidroin gene catalogue.</title>
        <authorList>
            <person name="Kono N."/>
            <person name="Nakamura H."/>
            <person name="Ohtoshi R."/>
            <person name="Moran D.A.P."/>
            <person name="Shinohara A."/>
            <person name="Yoshida Y."/>
            <person name="Fujiwara M."/>
            <person name="Mori M."/>
            <person name="Tomita M."/>
            <person name="Arakawa K."/>
        </authorList>
    </citation>
    <scope>NUCLEOTIDE SEQUENCE [LARGE SCALE GENOMIC DNA]</scope>
</reference>
<dbReference type="EMBL" id="BGPR01031263">
    <property type="protein sequence ID" value="GBO04224.1"/>
    <property type="molecule type" value="Genomic_DNA"/>
</dbReference>
<name>A0A4Y2TX10_ARAVE</name>
<evidence type="ECO:0000313" key="2">
    <source>
        <dbReference type="Proteomes" id="UP000499080"/>
    </source>
</evidence>
<dbReference type="Proteomes" id="UP000499080">
    <property type="component" value="Unassembled WGS sequence"/>
</dbReference>
<sequence>MVVEAYVPSANQFIETGIEEIRIQVAEPLNDGFLNFGIGSEMATFQVLLQLSEEMKSLEEDIVLFRSHLRGSREEAQQIDAKCFAMQKREYRKEQNEHKIMPKKVQKMKILCQEENELIDGAY</sequence>
<accession>A0A4Y2TX10</accession>
<proteinExistence type="predicted"/>
<keyword evidence="2" id="KW-1185">Reference proteome</keyword>
<comment type="caution">
    <text evidence="1">The sequence shown here is derived from an EMBL/GenBank/DDBJ whole genome shotgun (WGS) entry which is preliminary data.</text>
</comment>
<dbReference type="AlphaFoldDB" id="A0A4Y2TX10"/>
<organism evidence="1 2">
    <name type="scientific">Araneus ventricosus</name>
    <name type="common">Orbweaver spider</name>
    <name type="synonym">Epeira ventricosa</name>
    <dbReference type="NCBI Taxonomy" id="182803"/>
    <lineage>
        <taxon>Eukaryota</taxon>
        <taxon>Metazoa</taxon>
        <taxon>Ecdysozoa</taxon>
        <taxon>Arthropoda</taxon>
        <taxon>Chelicerata</taxon>
        <taxon>Arachnida</taxon>
        <taxon>Araneae</taxon>
        <taxon>Araneomorphae</taxon>
        <taxon>Entelegynae</taxon>
        <taxon>Araneoidea</taxon>
        <taxon>Araneidae</taxon>
        <taxon>Araneus</taxon>
    </lineage>
</organism>
<gene>
    <name evidence="1" type="ORF">AVEN_216033_1</name>
</gene>
<evidence type="ECO:0000313" key="1">
    <source>
        <dbReference type="EMBL" id="GBO04224.1"/>
    </source>
</evidence>